<organism evidence="1 2">
    <name type="scientific">Desulfotruncus arcticus DSM 17038</name>
    <dbReference type="NCBI Taxonomy" id="1121424"/>
    <lineage>
        <taxon>Bacteria</taxon>
        <taxon>Bacillati</taxon>
        <taxon>Bacillota</taxon>
        <taxon>Clostridia</taxon>
        <taxon>Eubacteriales</taxon>
        <taxon>Desulfallaceae</taxon>
        <taxon>Desulfotruncus</taxon>
    </lineage>
</organism>
<reference evidence="2" key="1">
    <citation type="submission" date="2016-10" db="EMBL/GenBank/DDBJ databases">
        <authorList>
            <person name="Varghese N."/>
            <person name="Submissions S."/>
        </authorList>
    </citation>
    <scope>NUCLEOTIDE SEQUENCE [LARGE SCALE GENOMIC DNA]</scope>
    <source>
        <strain evidence="2">DSM 17038</strain>
    </source>
</reference>
<keyword evidence="2" id="KW-1185">Reference proteome</keyword>
<sequence>MSSTASSNSLGRCNTVMPCLKKDKGDVLMELWKKLYCWMVRNLEEPFFLAEMHRVKTLPVKTETRLRLIKGNKKNTKNYPLLDLKKKICAK</sequence>
<protein>
    <submittedName>
        <fullName evidence="1">Uncharacterized protein</fullName>
    </submittedName>
</protein>
<evidence type="ECO:0000313" key="2">
    <source>
        <dbReference type="Proteomes" id="UP000199337"/>
    </source>
</evidence>
<dbReference type="EMBL" id="FOOX01000001">
    <property type="protein sequence ID" value="SFG01681.1"/>
    <property type="molecule type" value="Genomic_DNA"/>
</dbReference>
<dbReference type="STRING" id="341036.SAMN05660649_00485"/>
<name>A0A1I2NK56_9FIRM</name>
<proteinExistence type="predicted"/>
<dbReference type="Proteomes" id="UP000199337">
    <property type="component" value="Unassembled WGS sequence"/>
</dbReference>
<accession>A0A1I2NK56</accession>
<dbReference type="AlphaFoldDB" id="A0A1I2NK56"/>
<evidence type="ECO:0000313" key="1">
    <source>
        <dbReference type="EMBL" id="SFG01681.1"/>
    </source>
</evidence>
<gene>
    <name evidence="1" type="ORF">SAMN05660649_00485</name>
</gene>